<proteinExistence type="predicted"/>
<evidence type="ECO:0000259" key="5">
    <source>
        <dbReference type="PROSITE" id="PS51900"/>
    </source>
</evidence>
<comment type="caution">
    <text evidence="6">The sequence shown here is derived from an EMBL/GenBank/DDBJ whole genome shotgun (WGS) entry which is preliminary data.</text>
</comment>
<dbReference type="PROSITE" id="PS51900">
    <property type="entry name" value="CB"/>
    <property type="match status" value="1"/>
</dbReference>
<feature type="domain" description="Core-binding (CB)" evidence="5">
    <location>
        <begin position="6"/>
        <end position="87"/>
    </location>
</feature>
<gene>
    <name evidence="6" type="ORF">QF025_006996</name>
</gene>
<name>A0ABD5CSH9_9BURK</name>
<dbReference type="GO" id="GO:0015074">
    <property type="term" value="P:DNA integration"/>
    <property type="evidence" value="ECO:0007669"/>
    <property type="project" value="UniProtKB-KW"/>
</dbReference>
<dbReference type="AlphaFoldDB" id="A0ABD5CSH9"/>
<evidence type="ECO:0000256" key="3">
    <source>
        <dbReference type="PROSITE-ProRule" id="PRU01248"/>
    </source>
</evidence>
<dbReference type="Pfam" id="PF13495">
    <property type="entry name" value="Phage_int_SAM_4"/>
    <property type="match status" value="1"/>
</dbReference>
<accession>A0ABD5CSH9</accession>
<evidence type="ECO:0000256" key="2">
    <source>
        <dbReference type="ARBA" id="ARBA00023125"/>
    </source>
</evidence>
<feature type="region of interest" description="Disordered" evidence="4">
    <location>
        <begin position="105"/>
        <end position="146"/>
    </location>
</feature>
<dbReference type="Gene3D" id="1.10.150.130">
    <property type="match status" value="1"/>
</dbReference>
<dbReference type="InterPro" id="IPR011010">
    <property type="entry name" value="DNA_brk_join_enz"/>
</dbReference>
<dbReference type="InterPro" id="IPR010998">
    <property type="entry name" value="Integrase_recombinase_N"/>
</dbReference>
<keyword evidence="2 3" id="KW-0238">DNA-binding</keyword>
<dbReference type="EMBL" id="JAVIZN010000003">
    <property type="protein sequence ID" value="MDR6208195.1"/>
    <property type="molecule type" value="Genomic_DNA"/>
</dbReference>
<dbReference type="SUPFAM" id="SSF56349">
    <property type="entry name" value="DNA breaking-rejoining enzymes"/>
    <property type="match status" value="1"/>
</dbReference>
<reference evidence="6 7" key="1">
    <citation type="submission" date="2023-08" db="EMBL/GenBank/DDBJ databases">
        <title>Genome sequencing of plant associated microbes to promote plant fitness in Sorghum bicolor and Oryza sativa.</title>
        <authorList>
            <person name="Coleman-Derr D."/>
        </authorList>
    </citation>
    <scope>NUCLEOTIDE SEQUENCE [LARGE SCALE GENOMIC DNA]</scope>
    <source>
        <strain evidence="6 7">SLBN-33</strain>
    </source>
</reference>
<keyword evidence="1" id="KW-0229">DNA integration</keyword>
<protein>
    <submittedName>
        <fullName evidence="6">Site-specific recombinase XerD</fullName>
    </submittedName>
</protein>
<sequence length="146" mass="16547">MTYPTQVISPLRQRMMDDMRMRRLAQTTQANYLRVVREFTVFLGRSPDTATVEDLRRYQLYLVDRGVSPVSLNAAITGLKFFFGTTLAKEALMAKMRPVYLLARHTQPRRGGQADRGGDQPEASNGAGARLRNRITRQRGSCPEGR</sequence>
<dbReference type="GO" id="GO:0003677">
    <property type="term" value="F:DNA binding"/>
    <property type="evidence" value="ECO:0007669"/>
    <property type="project" value="UniProtKB-UniRule"/>
</dbReference>
<evidence type="ECO:0000313" key="6">
    <source>
        <dbReference type="EMBL" id="MDR6208195.1"/>
    </source>
</evidence>
<dbReference type="Proteomes" id="UP001245184">
    <property type="component" value="Unassembled WGS sequence"/>
</dbReference>
<dbReference type="InterPro" id="IPR044068">
    <property type="entry name" value="CB"/>
</dbReference>
<evidence type="ECO:0000313" key="7">
    <source>
        <dbReference type="Proteomes" id="UP001245184"/>
    </source>
</evidence>
<organism evidence="6 7">
    <name type="scientific">Paraburkholderia graminis</name>
    <dbReference type="NCBI Taxonomy" id="60548"/>
    <lineage>
        <taxon>Bacteria</taxon>
        <taxon>Pseudomonadati</taxon>
        <taxon>Pseudomonadota</taxon>
        <taxon>Betaproteobacteria</taxon>
        <taxon>Burkholderiales</taxon>
        <taxon>Burkholderiaceae</taxon>
        <taxon>Paraburkholderia</taxon>
    </lineage>
</organism>
<evidence type="ECO:0000256" key="1">
    <source>
        <dbReference type="ARBA" id="ARBA00022908"/>
    </source>
</evidence>
<dbReference type="InterPro" id="IPR004107">
    <property type="entry name" value="Integrase_SAM-like_N"/>
</dbReference>
<evidence type="ECO:0000256" key="4">
    <source>
        <dbReference type="SAM" id="MobiDB-lite"/>
    </source>
</evidence>